<reference evidence="1" key="1">
    <citation type="submission" date="2018-05" db="EMBL/GenBank/DDBJ databases">
        <authorList>
            <person name="Lanie J.A."/>
            <person name="Ng W.-L."/>
            <person name="Kazmierczak K.M."/>
            <person name="Andrzejewski T.M."/>
            <person name="Davidsen T.M."/>
            <person name="Wayne K.J."/>
            <person name="Tettelin H."/>
            <person name="Glass J.I."/>
            <person name="Rusch D."/>
            <person name="Podicherti R."/>
            <person name="Tsui H.-C.T."/>
            <person name="Winkler M.E."/>
        </authorList>
    </citation>
    <scope>NUCLEOTIDE SEQUENCE</scope>
</reference>
<protein>
    <submittedName>
        <fullName evidence="1">Uncharacterized protein</fullName>
    </submittedName>
</protein>
<evidence type="ECO:0000313" key="1">
    <source>
        <dbReference type="EMBL" id="SVC62244.1"/>
    </source>
</evidence>
<dbReference type="EMBL" id="UINC01101435">
    <property type="protein sequence ID" value="SVC62244.1"/>
    <property type="molecule type" value="Genomic_DNA"/>
</dbReference>
<sequence length="48" mass="5256">MDLKLLKVLFLVFAKLTEGADAIDNGQVFNLGVMPTVPYEALDGYLVI</sequence>
<organism evidence="1">
    <name type="scientific">marine metagenome</name>
    <dbReference type="NCBI Taxonomy" id="408172"/>
    <lineage>
        <taxon>unclassified sequences</taxon>
        <taxon>metagenomes</taxon>
        <taxon>ecological metagenomes</taxon>
    </lineage>
</organism>
<proteinExistence type="predicted"/>
<feature type="non-terminal residue" evidence="1">
    <location>
        <position position="48"/>
    </location>
</feature>
<name>A0A382NM24_9ZZZZ</name>
<accession>A0A382NM24</accession>
<dbReference type="AlphaFoldDB" id="A0A382NM24"/>
<gene>
    <name evidence="1" type="ORF">METZ01_LOCUS315098</name>
</gene>